<dbReference type="PANTHER" id="PTHR43462">
    <property type="entry name" value="ALANYL-TRNA EDITING PROTEIN"/>
    <property type="match status" value="1"/>
</dbReference>
<feature type="coiled-coil region" evidence="5">
    <location>
        <begin position="251"/>
        <end position="278"/>
    </location>
</feature>
<gene>
    <name evidence="7" type="ORF">JOC77_002826</name>
</gene>
<organism evidence="7 8">
    <name type="scientific">Peribacillus deserti</name>
    <dbReference type="NCBI Taxonomy" id="673318"/>
    <lineage>
        <taxon>Bacteria</taxon>
        <taxon>Bacillati</taxon>
        <taxon>Bacillota</taxon>
        <taxon>Bacilli</taxon>
        <taxon>Bacillales</taxon>
        <taxon>Bacillaceae</taxon>
        <taxon>Peribacillus</taxon>
    </lineage>
</organism>
<evidence type="ECO:0000256" key="2">
    <source>
        <dbReference type="ARBA" id="ARBA00004496"/>
    </source>
</evidence>
<dbReference type="SUPFAM" id="SSF50447">
    <property type="entry name" value="Translation proteins"/>
    <property type="match status" value="1"/>
</dbReference>
<dbReference type="SUPFAM" id="SSF55186">
    <property type="entry name" value="ThrRS/AlaRS common domain"/>
    <property type="match status" value="1"/>
</dbReference>
<protein>
    <submittedName>
        <fullName evidence="7">Alanyl-tRNA synthetase</fullName>
        <ecNumber evidence="7">6.1.1.7</ecNumber>
    </submittedName>
</protein>
<comment type="cofactor">
    <cofactor evidence="1">
        <name>Zn(2+)</name>
        <dbReference type="ChEBI" id="CHEBI:29105"/>
    </cofactor>
</comment>
<comment type="subcellular location">
    <subcellularLocation>
        <location evidence="2">Cytoplasm</location>
    </subcellularLocation>
</comment>
<accession>A0ABS2QMB4</accession>
<evidence type="ECO:0000259" key="6">
    <source>
        <dbReference type="PROSITE" id="PS50860"/>
    </source>
</evidence>
<dbReference type="Gene3D" id="2.40.30.130">
    <property type="match status" value="1"/>
</dbReference>
<dbReference type="SMART" id="SM00863">
    <property type="entry name" value="tRNA_SAD"/>
    <property type="match status" value="1"/>
</dbReference>
<dbReference type="GO" id="GO:0004813">
    <property type="term" value="F:alanine-tRNA ligase activity"/>
    <property type="evidence" value="ECO:0007669"/>
    <property type="project" value="UniProtKB-EC"/>
</dbReference>
<dbReference type="InterPro" id="IPR018164">
    <property type="entry name" value="Ala-tRNA-synth_IIc_N"/>
</dbReference>
<dbReference type="PANTHER" id="PTHR43462:SF1">
    <property type="entry name" value="ALANYL-TRNA EDITING PROTEIN AARSD1"/>
    <property type="match status" value="1"/>
</dbReference>
<evidence type="ECO:0000256" key="5">
    <source>
        <dbReference type="SAM" id="Coils"/>
    </source>
</evidence>
<evidence type="ECO:0000313" key="7">
    <source>
        <dbReference type="EMBL" id="MBM7693386.1"/>
    </source>
</evidence>
<evidence type="ECO:0000256" key="1">
    <source>
        <dbReference type="ARBA" id="ARBA00001947"/>
    </source>
</evidence>
<dbReference type="PROSITE" id="PS50860">
    <property type="entry name" value="AA_TRNA_LIGASE_II_ALA"/>
    <property type="match status" value="1"/>
</dbReference>
<keyword evidence="4" id="KW-0862">Zinc</keyword>
<keyword evidence="5" id="KW-0175">Coiled coil</keyword>
<sequence length="389" mass="44031">MTKKLFYSDPGLSEWSTRITSIREKDDHFLVMLEETAFYPEGGGQPADHGFIDDVQVLDVIEEGSNILHKVKLPLELKEVSCRLDKERRLDHTQHHSGQHLLSAVCIELFDAPTLSFHLGKETVTIDCDISELHTEQLMQIENRANQYIWENRKIKTFHVTHSELTKLPLRKLPKVTEDIRIVDISGIDVSACCGTHVESTAQIGILKIIKTEKQRGKTRLHFMCGIRALTYFQDIHSQISSLASKFSSSSKGISAKVDKLEADMAVLQKELENTKMENQYFTAEKIISEHTGSYIECPFDFPIKEMQSMGRILAEKSGKPALLYNLNEFRLIAAMPASSGFLCGKWFKENLRDYNGKGGGSDTLAQASFPSPKDMTQFIQLLKEKLFS</sequence>
<feature type="domain" description="Alanyl-transfer RNA synthetases family profile" evidence="6">
    <location>
        <begin position="1"/>
        <end position="235"/>
    </location>
</feature>
<dbReference type="InterPro" id="IPR009000">
    <property type="entry name" value="Transl_B-barrel_sf"/>
</dbReference>
<dbReference type="InterPro" id="IPR012947">
    <property type="entry name" value="tRNA_SAD"/>
</dbReference>
<comment type="caution">
    <text evidence="7">The sequence shown here is derived from an EMBL/GenBank/DDBJ whole genome shotgun (WGS) entry which is preliminary data.</text>
</comment>
<dbReference type="InterPro" id="IPR051335">
    <property type="entry name" value="Alanyl-tRNA_Editing_Enzymes"/>
</dbReference>
<dbReference type="EC" id="6.1.1.7" evidence="7"/>
<reference evidence="7 8" key="1">
    <citation type="submission" date="2021-01" db="EMBL/GenBank/DDBJ databases">
        <title>Genomic Encyclopedia of Type Strains, Phase IV (KMG-IV): sequencing the most valuable type-strain genomes for metagenomic binning, comparative biology and taxonomic classification.</title>
        <authorList>
            <person name="Goeker M."/>
        </authorList>
    </citation>
    <scope>NUCLEOTIDE SEQUENCE [LARGE SCALE GENOMIC DNA]</scope>
    <source>
        <strain evidence="7 8">DSM 105482</strain>
    </source>
</reference>
<dbReference type="Pfam" id="PF07973">
    <property type="entry name" value="tRNA_SAD"/>
    <property type="match status" value="1"/>
</dbReference>
<dbReference type="RefSeq" id="WP_204544085.1">
    <property type="nucleotide sequence ID" value="NZ_JAFBFI010000012.1"/>
</dbReference>
<evidence type="ECO:0000313" key="8">
    <source>
        <dbReference type="Proteomes" id="UP000823486"/>
    </source>
</evidence>
<dbReference type="EMBL" id="JAFBFI010000012">
    <property type="protein sequence ID" value="MBM7693386.1"/>
    <property type="molecule type" value="Genomic_DNA"/>
</dbReference>
<keyword evidence="8" id="KW-1185">Reference proteome</keyword>
<dbReference type="InterPro" id="IPR018163">
    <property type="entry name" value="Thr/Ala-tRNA-synth_IIc_edit"/>
</dbReference>
<dbReference type="InterPro" id="IPR018165">
    <property type="entry name" value="Ala-tRNA-synth_IIc_core"/>
</dbReference>
<keyword evidence="7" id="KW-0436">Ligase</keyword>
<dbReference type="Gene3D" id="3.30.980.10">
    <property type="entry name" value="Threonyl-trna Synthetase, Chain A, domain 2"/>
    <property type="match status" value="1"/>
</dbReference>
<dbReference type="Proteomes" id="UP000823486">
    <property type="component" value="Unassembled WGS sequence"/>
</dbReference>
<dbReference type="Gene3D" id="3.10.310.40">
    <property type="match status" value="1"/>
</dbReference>
<proteinExistence type="predicted"/>
<keyword evidence="3" id="KW-0479">Metal-binding</keyword>
<name>A0ABS2QMB4_9BACI</name>
<evidence type="ECO:0000256" key="4">
    <source>
        <dbReference type="ARBA" id="ARBA00022833"/>
    </source>
</evidence>
<evidence type="ECO:0000256" key="3">
    <source>
        <dbReference type="ARBA" id="ARBA00022723"/>
    </source>
</evidence>
<dbReference type="Pfam" id="PF01411">
    <property type="entry name" value="tRNA-synt_2c"/>
    <property type="match status" value="1"/>
</dbReference>